<dbReference type="PANTHER" id="PTHR33271">
    <property type="entry name" value="OS04G0445200 PROTEIN"/>
    <property type="match status" value="1"/>
</dbReference>
<dbReference type="STRING" id="1748243.Tel_15500"/>
<reference evidence="2" key="1">
    <citation type="submission" date="2015-10" db="EMBL/GenBank/DDBJ databases">
        <title>Description of Candidatus Tenderia electrophaga gen. nov, sp. nov., an Uncultivated Electroautotroph from a Biocathode Enrichment.</title>
        <authorList>
            <person name="Eddie B.J."/>
            <person name="Malanoski A.P."/>
            <person name="Wang Z."/>
            <person name="Hall R.J."/>
            <person name="Oh S.D."/>
            <person name="Heiner C."/>
            <person name="Lin B."/>
            <person name="Strycharz-Glaven S.M."/>
        </authorList>
    </citation>
    <scope>NUCLEOTIDE SEQUENCE [LARGE SCALE GENOMIC DNA]</scope>
    <source>
        <strain evidence="2">NRL1</strain>
    </source>
</reference>
<dbReference type="InterPro" id="IPR014710">
    <property type="entry name" value="RmlC-like_jellyroll"/>
</dbReference>
<protein>
    <submittedName>
        <fullName evidence="2">Cupin</fullName>
    </submittedName>
</protein>
<dbReference type="CDD" id="cd02227">
    <property type="entry name" value="cupin_TM1112-like"/>
    <property type="match status" value="1"/>
</dbReference>
<organism evidence="2 3">
    <name type="scientific">Candidatus Tenderia electrophaga</name>
    <dbReference type="NCBI Taxonomy" id="1748243"/>
    <lineage>
        <taxon>Bacteria</taxon>
        <taxon>Pseudomonadati</taxon>
        <taxon>Pseudomonadota</taxon>
        <taxon>Gammaproteobacteria</taxon>
        <taxon>Candidatus Tenderiales</taxon>
        <taxon>Candidatus Tenderiaceae</taxon>
        <taxon>Candidatus Tenderia</taxon>
    </lineage>
</organism>
<name>A0A0S2TH07_9GAMM</name>
<sequence length="90" mass="10454">MSIKIERQVNRNQVESEGVYEWPVWEKEISSFPWTYDASETCYFLEGDVIVTPDGGEPAQMGKGDLVTFPADMSCTWEIRQPVRKHYTFD</sequence>
<dbReference type="KEGG" id="tee:Tel_15500"/>
<dbReference type="Proteomes" id="UP000055136">
    <property type="component" value="Chromosome"/>
</dbReference>
<dbReference type="Pfam" id="PF05899">
    <property type="entry name" value="Cupin_3"/>
    <property type="match status" value="1"/>
</dbReference>
<keyword evidence="3" id="KW-1185">Reference proteome</keyword>
<evidence type="ECO:0000313" key="2">
    <source>
        <dbReference type="EMBL" id="ALP54438.1"/>
    </source>
</evidence>
<proteinExistence type="predicted"/>
<dbReference type="SUPFAM" id="SSF51182">
    <property type="entry name" value="RmlC-like cupins"/>
    <property type="match status" value="1"/>
</dbReference>
<evidence type="ECO:0000259" key="1">
    <source>
        <dbReference type="Pfam" id="PF05899"/>
    </source>
</evidence>
<dbReference type="EMBL" id="CP013099">
    <property type="protein sequence ID" value="ALP54438.1"/>
    <property type="molecule type" value="Genomic_DNA"/>
</dbReference>
<accession>A0A0S2TH07</accession>
<evidence type="ECO:0000313" key="3">
    <source>
        <dbReference type="Proteomes" id="UP000055136"/>
    </source>
</evidence>
<dbReference type="InterPro" id="IPR008579">
    <property type="entry name" value="UGlyAH_Cupin_dom"/>
</dbReference>
<gene>
    <name evidence="2" type="ORF">Tel_15500</name>
</gene>
<dbReference type="Gene3D" id="2.60.120.10">
    <property type="entry name" value="Jelly Rolls"/>
    <property type="match status" value="1"/>
</dbReference>
<dbReference type="InterPro" id="IPR011051">
    <property type="entry name" value="RmlC_Cupin_sf"/>
</dbReference>
<dbReference type="AlphaFoldDB" id="A0A0S2TH07"/>
<dbReference type="PANTHER" id="PTHR33271:SF22">
    <property type="entry name" value="OS04G0445200 PROTEIN"/>
    <property type="match status" value="1"/>
</dbReference>
<feature type="domain" description="(S)-ureidoglycine aminohydrolase cupin" evidence="1">
    <location>
        <begin position="15"/>
        <end position="87"/>
    </location>
</feature>